<keyword evidence="2" id="KW-1185">Reference proteome</keyword>
<reference evidence="1 2" key="1">
    <citation type="submission" date="2018-06" db="EMBL/GenBank/DDBJ databases">
        <title>Genome analysis of cellulolytic fungus Trichoderma lentiforme CFAM-422.</title>
        <authorList>
            <person name="Steindorff A.S."/>
            <person name="Formighieri E.F."/>
            <person name="Midorikawa G.E.O."/>
            <person name="Tamietti M.S."/>
            <person name="Ramos E.Z."/>
            <person name="Silva A.S."/>
            <person name="Bon E.P.S."/>
            <person name="Mendes T.D."/>
            <person name="Damaso M.C.T."/>
            <person name="Favaro L.C.L."/>
        </authorList>
    </citation>
    <scope>NUCLEOTIDE SEQUENCE [LARGE SCALE GENOMIC DNA]</scope>
    <source>
        <strain evidence="1 2">CFAM-422</strain>
    </source>
</reference>
<accession>A0A9P4XE64</accession>
<evidence type="ECO:0000313" key="1">
    <source>
        <dbReference type="EMBL" id="KAF3070003.1"/>
    </source>
</evidence>
<dbReference type="AlphaFoldDB" id="A0A9P4XE64"/>
<comment type="caution">
    <text evidence="1">The sequence shown here is derived from an EMBL/GenBank/DDBJ whole genome shotgun (WGS) entry which is preliminary data.</text>
</comment>
<dbReference type="Proteomes" id="UP000801864">
    <property type="component" value="Unassembled WGS sequence"/>
</dbReference>
<gene>
    <name evidence="1" type="ORF">CFAM422_006918</name>
</gene>
<name>A0A9P4XE64_9HYPO</name>
<organism evidence="1 2">
    <name type="scientific">Trichoderma lentiforme</name>
    <dbReference type="NCBI Taxonomy" id="1567552"/>
    <lineage>
        <taxon>Eukaryota</taxon>
        <taxon>Fungi</taxon>
        <taxon>Dikarya</taxon>
        <taxon>Ascomycota</taxon>
        <taxon>Pezizomycotina</taxon>
        <taxon>Sordariomycetes</taxon>
        <taxon>Hypocreomycetidae</taxon>
        <taxon>Hypocreales</taxon>
        <taxon>Hypocreaceae</taxon>
        <taxon>Trichoderma</taxon>
    </lineage>
</organism>
<protein>
    <submittedName>
        <fullName evidence="1">Uncharacterized protein</fullName>
    </submittedName>
</protein>
<dbReference type="EMBL" id="QLNT01000011">
    <property type="protein sequence ID" value="KAF3070003.1"/>
    <property type="molecule type" value="Genomic_DNA"/>
</dbReference>
<proteinExistence type="predicted"/>
<evidence type="ECO:0000313" key="2">
    <source>
        <dbReference type="Proteomes" id="UP000801864"/>
    </source>
</evidence>
<sequence length="105" mass="11289">MAQYLAAFGDWACTNHDRDAAQGTTRTSYGLSTGLLDGSQGLIDGIGIAHGGLLESWRRGIGQAVLEARITGVDSRLLLETAQNNRHHHKYLATAVQQEERGGLT</sequence>